<protein>
    <recommendedName>
        <fullName evidence="6">Major facilitator superfamily transporter monocarboxylate</fullName>
    </recommendedName>
</protein>
<accession>A0ABP0D4V2</accession>
<sequence>MDVPPDVTAVSMSLVPHSGSSATLVDSTESDFLDDCTPTTEVDEIVFSVAPALDEKKTEAESIEEKRRPLASATLPALPPVESSRVAAPDGGAAAWCQVLAGFLFNSIAWGTSFMFGIYQLYYTQTLGLDSAAVSWIGSVQTFLTYFFSTVSGLLADAGYAREASAAGTVLVVAGGIGMSLAAPAAPAHFVSGQPVPPALLLCQAVIMGVGLGLLTAPALPSINSFFDKRRSVALAISTTGTCAGGALLLIGVQFLLPAIGFRWAVRCMTLLSLVVCAIATLLLRQPLTLVAASKEPASPSPSSYPAASVIRSLAARASWVLHNIIDVSALREVPILLFIASSFLLYWGLYFGFYYINVYAEDVVGFTTNQSTMLLVMSLIISIPARLAAGSIAGACASALDLLIIATVVMAGTVFAWLAVGSSTTGMYLFVAFFGIGNGAVQSVWVTSIAELSSHAGSRIGARFGMSCSVAALATLAGAPTASALISLTNKGNMALASTYRIAQIWGAATTLVSAGVLVVARIYAYGWRLKRA</sequence>
<evidence type="ECO:0008006" key="6">
    <source>
        <dbReference type="Google" id="ProtNLM"/>
    </source>
</evidence>
<evidence type="ECO:0000256" key="3">
    <source>
        <dbReference type="SAM" id="Phobius"/>
    </source>
</evidence>
<keyword evidence="3" id="KW-1133">Transmembrane helix</keyword>
<feature type="transmembrane region" description="Helical" evidence="3">
    <location>
        <begin position="400"/>
        <end position="421"/>
    </location>
</feature>
<feature type="transmembrane region" description="Helical" evidence="3">
    <location>
        <begin position="506"/>
        <end position="526"/>
    </location>
</feature>
<dbReference type="InterPro" id="IPR050327">
    <property type="entry name" value="Proton-linked_MCT"/>
</dbReference>
<feature type="transmembrane region" description="Helical" evidence="3">
    <location>
        <begin position="427"/>
        <end position="453"/>
    </location>
</feature>
<keyword evidence="3" id="KW-0472">Membrane</keyword>
<name>A0ABP0D4V2_9PEZI</name>
<feature type="transmembrane region" description="Helical" evidence="3">
    <location>
        <begin position="168"/>
        <end position="187"/>
    </location>
</feature>
<feature type="transmembrane region" description="Helical" evidence="3">
    <location>
        <begin position="369"/>
        <end position="388"/>
    </location>
</feature>
<feature type="transmembrane region" description="Helical" evidence="3">
    <location>
        <begin position="264"/>
        <end position="284"/>
    </location>
</feature>
<comment type="caution">
    <text evidence="4">The sequence shown here is derived from an EMBL/GenBank/DDBJ whole genome shotgun (WGS) entry which is preliminary data.</text>
</comment>
<reference evidence="4 5" key="1">
    <citation type="submission" date="2024-01" db="EMBL/GenBank/DDBJ databases">
        <authorList>
            <person name="Allen C."/>
            <person name="Tagirdzhanova G."/>
        </authorList>
    </citation>
    <scope>NUCLEOTIDE SEQUENCE [LARGE SCALE GENOMIC DNA]</scope>
    <source>
        <strain evidence="4 5">CBS 119000</strain>
    </source>
</reference>
<feature type="transmembrane region" description="Helical" evidence="3">
    <location>
        <begin position="232"/>
        <end position="258"/>
    </location>
</feature>
<proteinExistence type="inferred from homology"/>
<feature type="transmembrane region" description="Helical" evidence="3">
    <location>
        <begin position="99"/>
        <end position="122"/>
    </location>
</feature>
<evidence type="ECO:0000313" key="4">
    <source>
        <dbReference type="EMBL" id="CAK7263107.1"/>
    </source>
</evidence>
<dbReference type="InterPro" id="IPR011701">
    <property type="entry name" value="MFS"/>
</dbReference>
<dbReference type="Proteomes" id="UP001642502">
    <property type="component" value="Unassembled WGS sequence"/>
</dbReference>
<feature type="transmembrane region" description="Helical" evidence="3">
    <location>
        <begin position="134"/>
        <end position="156"/>
    </location>
</feature>
<dbReference type="PANTHER" id="PTHR11360:SF130">
    <property type="entry name" value="MAJOR FACILITATOR SUPERFAMILY (MFS) PROFILE DOMAIN-CONTAINING PROTEIN-RELATED"/>
    <property type="match status" value="1"/>
</dbReference>
<evidence type="ECO:0000313" key="5">
    <source>
        <dbReference type="Proteomes" id="UP001642502"/>
    </source>
</evidence>
<feature type="transmembrane region" description="Helical" evidence="3">
    <location>
        <begin position="336"/>
        <end position="357"/>
    </location>
</feature>
<gene>
    <name evidence="4" type="ORF">SEPCBS119000_000314</name>
</gene>
<dbReference type="InterPro" id="IPR036259">
    <property type="entry name" value="MFS_trans_sf"/>
</dbReference>
<comment type="similarity">
    <text evidence="2">Belongs to the major facilitator superfamily. Monocarboxylate porter (TC 2.A.1.13) family.</text>
</comment>
<dbReference type="Gene3D" id="1.20.1250.20">
    <property type="entry name" value="MFS general substrate transporter like domains"/>
    <property type="match status" value="1"/>
</dbReference>
<feature type="transmembrane region" description="Helical" evidence="3">
    <location>
        <begin position="465"/>
        <end position="486"/>
    </location>
</feature>
<evidence type="ECO:0000256" key="1">
    <source>
        <dbReference type="ARBA" id="ARBA00004141"/>
    </source>
</evidence>
<comment type="subcellular location">
    <subcellularLocation>
        <location evidence="1">Membrane</location>
        <topology evidence="1">Multi-pass membrane protein</topology>
    </subcellularLocation>
</comment>
<dbReference type="EMBL" id="CAWUON010000002">
    <property type="protein sequence ID" value="CAK7263107.1"/>
    <property type="molecule type" value="Genomic_DNA"/>
</dbReference>
<dbReference type="PANTHER" id="PTHR11360">
    <property type="entry name" value="MONOCARBOXYLATE TRANSPORTER"/>
    <property type="match status" value="1"/>
</dbReference>
<organism evidence="4 5">
    <name type="scientific">Sporothrix epigloea</name>
    <dbReference type="NCBI Taxonomy" id="1892477"/>
    <lineage>
        <taxon>Eukaryota</taxon>
        <taxon>Fungi</taxon>
        <taxon>Dikarya</taxon>
        <taxon>Ascomycota</taxon>
        <taxon>Pezizomycotina</taxon>
        <taxon>Sordariomycetes</taxon>
        <taxon>Sordariomycetidae</taxon>
        <taxon>Ophiostomatales</taxon>
        <taxon>Ophiostomataceae</taxon>
        <taxon>Sporothrix</taxon>
    </lineage>
</organism>
<dbReference type="Pfam" id="PF07690">
    <property type="entry name" value="MFS_1"/>
    <property type="match status" value="1"/>
</dbReference>
<dbReference type="SUPFAM" id="SSF103473">
    <property type="entry name" value="MFS general substrate transporter"/>
    <property type="match status" value="1"/>
</dbReference>
<keyword evidence="5" id="KW-1185">Reference proteome</keyword>
<feature type="transmembrane region" description="Helical" evidence="3">
    <location>
        <begin position="199"/>
        <end position="220"/>
    </location>
</feature>
<keyword evidence="3" id="KW-0812">Transmembrane</keyword>
<evidence type="ECO:0000256" key="2">
    <source>
        <dbReference type="ARBA" id="ARBA00006727"/>
    </source>
</evidence>